<dbReference type="AlphaFoldDB" id="A0A1S1NWM2"/>
<dbReference type="Proteomes" id="UP000322553">
    <property type="component" value="Chromosome"/>
</dbReference>
<sequence>MEHDDDTNPNAVDDESRRSAVAIAYSEQDVAPRVVAKGYGLTAERIIEQANAHGLYVHQSRELVQLLMPLDLDERIPAALYLAIAELLAWVYEMDQEDRERKTESKKDPS</sequence>
<keyword evidence="5" id="KW-0966">Cell projection</keyword>
<dbReference type="InterPro" id="IPR006135">
    <property type="entry name" value="T3SS_substrate_exporter"/>
</dbReference>
<dbReference type="OrthoDB" id="5244399at2"/>
<accession>A0A1S1NWM2</accession>
<dbReference type="PANTHER" id="PTHR30531:SF12">
    <property type="entry name" value="FLAGELLAR BIOSYNTHETIC PROTEIN FLHB"/>
    <property type="match status" value="1"/>
</dbReference>
<evidence type="ECO:0000256" key="3">
    <source>
        <dbReference type="ARBA" id="ARBA00023225"/>
    </source>
</evidence>
<dbReference type="KEGG" id="kuy:FY550_08850"/>
<protein>
    <recommendedName>
        <fullName evidence="2">Flagellar biosynthetic protein FlhB</fullName>
    </recommendedName>
</protein>
<comment type="similarity">
    <text evidence="1">Belongs to the type III secretion exporter family.</text>
</comment>
<keyword evidence="6" id="KW-1185">Reference proteome</keyword>
<dbReference type="Gene3D" id="3.40.1690.10">
    <property type="entry name" value="secretion proteins EscU"/>
    <property type="match status" value="1"/>
</dbReference>
<dbReference type="GO" id="GO:0009306">
    <property type="term" value="P:protein secretion"/>
    <property type="evidence" value="ECO:0007669"/>
    <property type="project" value="InterPro"/>
</dbReference>
<evidence type="ECO:0000256" key="2">
    <source>
        <dbReference type="ARBA" id="ARBA00021622"/>
    </source>
</evidence>
<evidence type="ECO:0000256" key="4">
    <source>
        <dbReference type="ARBA" id="ARBA00025078"/>
    </source>
</evidence>
<dbReference type="GO" id="GO:0005886">
    <property type="term" value="C:plasma membrane"/>
    <property type="evidence" value="ECO:0007669"/>
    <property type="project" value="TreeGrafter"/>
</dbReference>
<evidence type="ECO:0000256" key="1">
    <source>
        <dbReference type="ARBA" id="ARBA00010690"/>
    </source>
</evidence>
<keyword evidence="5" id="KW-0969">Cilium</keyword>
<organism evidence="5 6">
    <name type="scientific">Kushneria phosphatilytica</name>
    <dbReference type="NCBI Taxonomy" id="657387"/>
    <lineage>
        <taxon>Bacteria</taxon>
        <taxon>Pseudomonadati</taxon>
        <taxon>Pseudomonadota</taxon>
        <taxon>Gammaproteobacteria</taxon>
        <taxon>Oceanospirillales</taxon>
        <taxon>Halomonadaceae</taxon>
        <taxon>Kushneria</taxon>
    </lineage>
</organism>
<reference evidence="5 6" key="1">
    <citation type="submission" date="2019-08" db="EMBL/GenBank/DDBJ databases">
        <title>Complete genome sequence of Kushneria sp. YCWA18, a halophilic phosphate-solubilizing bacterium isolated from Daqiao saltern in China.</title>
        <authorList>
            <person name="Du G.-X."/>
            <person name="Qu L.-Y."/>
        </authorList>
    </citation>
    <scope>NUCLEOTIDE SEQUENCE [LARGE SCALE GENOMIC DNA]</scope>
    <source>
        <strain evidence="5 6">YCWA18</strain>
    </source>
</reference>
<name>A0A1S1NWM2_9GAMM</name>
<dbReference type="PANTHER" id="PTHR30531">
    <property type="entry name" value="FLAGELLAR BIOSYNTHETIC PROTEIN FLHB"/>
    <property type="match status" value="1"/>
</dbReference>
<dbReference type="InterPro" id="IPR029025">
    <property type="entry name" value="T3SS_substrate_exporter_C"/>
</dbReference>
<proteinExistence type="inferred from homology"/>
<keyword evidence="3" id="KW-0653">Protein transport</keyword>
<comment type="function">
    <text evidence="4">Required for formation of the rod structure in the basal body of the flagellar apparatus. Together with FliI and FliH, may constitute the export apparatus of flagellin.</text>
</comment>
<dbReference type="SUPFAM" id="SSF160544">
    <property type="entry name" value="EscU C-terminal domain-like"/>
    <property type="match status" value="1"/>
</dbReference>
<keyword evidence="3" id="KW-0813">Transport</keyword>
<evidence type="ECO:0000313" key="6">
    <source>
        <dbReference type="Proteomes" id="UP000322553"/>
    </source>
</evidence>
<gene>
    <name evidence="5" type="ORF">FY550_08850</name>
</gene>
<evidence type="ECO:0000313" key="5">
    <source>
        <dbReference type="EMBL" id="QEL12802.1"/>
    </source>
</evidence>
<dbReference type="STRING" id="657387.BH688_05100"/>
<dbReference type="EMBL" id="CP043420">
    <property type="protein sequence ID" value="QEL12802.1"/>
    <property type="molecule type" value="Genomic_DNA"/>
</dbReference>
<keyword evidence="3" id="KW-1006">Bacterial flagellum protein export</keyword>
<keyword evidence="5" id="KW-0282">Flagellum</keyword>
<dbReference type="Pfam" id="PF01312">
    <property type="entry name" value="Bac_export_2"/>
    <property type="match status" value="1"/>
</dbReference>